<dbReference type="AlphaFoldDB" id="A0A4R6T8N7"/>
<reference evidence="1 2" key="1">
    <citation type="submission" date="2019-03" db="EMBL/GenBank/DDBJ databases">
        <title>Genomic Encyclopedia of Type Strains, Phase III (KMG-III): the genomes of soil and plant-associated and newly described type strains.</title>
        <authorList>
            <person name="Whitman W."/>
        </authorList>
    </citation>
    <scope>NUCLEOTIDE SEQUENCE [LARGE SCALE GENOMIC DNA]</scope>
    <source>
        <strain evidence="1 2">CECT 8446</strain>
    </source>
</reference>
<proteinExistence type="predicted"/>
<accession>A0A4R6T8N7</accession>
<evidence type="ECO:0000313" key="2">
    <source>
        <dbReference type="Proteomes" id="UP000294535"/>
    </source>
</evidence>
<keyword evidence="2" id="KW-1185">Reference proteome</keyword>
<dbReference type="GO" id="GO:0016740">
    <property type="term" value="F:transferase activity"/>
    <property type="evidence" value="ECO:0007669"/>
    <property type="project" value="UniProtKB-KW"/>
</dbReference>
<gene>
    <name evidence="1" type="ORF">DFQ04_1462</name>
</gene>
<dbReference type="SUPFAM" id="SSF53756">
    <property type="entry name" value="UDP-Glycosyltransferase/glycogen phosphorylase"/>
    <property type="match status" value="1"/>
</dbReference>
<dbReference type="Proteomes" id="UP000294535">
    <property type="component" value="Unassembled WGS sequence"/>
</dbReference>
<keyword evidence="1" id="KW-0808">Transferase</keyword>
<organism evidence="1 2">
    <name type="scientific">Algoriphagus boseongensis</name>
    <dbReference type="NCBI Taxonomy" id="1442587"/>
    <lineage>
        <taxon>Bacteria</taxon>
        <taxon>Pseudomonadati</taxon>
        <taxon>Bacteroidota</taxon>
        <taxon>Cytophagia</taxon>
        <taxon>Cytophagales</taxon>
        <taxon>Cyclobacteriaceae</taxon>
        <taxon>Algoriphagus</taxon>
    </lineage>
</organism>
<evidence type="ECO:0000313" key="1">
    <source>
        <dbReference type="EMBL" id="TDQ19638.1"/>
    </source>
</evidence>
<sequence>MHADPRVLRQMAFLEKLGFDIVLSGLEYEGNLPFFPLTKAKSPFFRALKLGIMVARLSKLRVKEFLLHSSLKELNSYQPKFDLILANDAETWPLAIELKKNHPKAKVIFDAHEQYAKEFSDMILWKWFHKRFVNYVCRHYIPKADKFLTVCDGIAKDYAADYDVKPYLILNTPEYEEGLYPREVGDTIQIIHHGIANRSRKIEKMIQMMDFLDSRFVLKLMLVPTDPAYFGELKTLAKGKAIEFLPPVPTQEISSFINAFDLGLFILEPVNFNYANALPNKFFEFIQGRLAIAIGPSPEMEKIVVEEKNGIVTETFEEQEMAAKLNALTKEEIWEMKENSHRVAKKYSNAQNEEVLREILIDLRLLTERPVAQTALT</sequence>
<dbReference type="OrthoDB" id="9813214at2"/>
<name>A0A4R6T8N7_9BACT</name>
<dbReference type="EMBL" id="SNYF01000005">
    <property type="protein sequence ID" value="TDQ19638.1"/>
    <property type="molecule type" value="Genomic_DNA"/>
</dbReference>
<protein>
    <submittedName>
        <fullName evidence="1">Glycosyltransferase involved in cell wall biosynthesis</fullName>
    </submittedName>
</protein>
<comment type="caution">
    <text evidence="1">The sequence shown here is derived from an EMBL/GenBank/DDBJ whole genome shotgun (WGS) entry which is preliminary data.</text>
</comment>
<dbReference type="Gene3D" id="3.40.50.2000">
    <property type="entry name" value="Glycogen Phosphorylase B"/>
    <property type="match status" value="2"/>
</dbReference>